<dbReference type="eggNOG" id="ENOG502RA78">
    <property type="taxonomic scope" value="Eukaryota"/>
</dbReference>
<evidence type="ECO:0000256" key="1">
    <source>
        <dbReference type="SAM" id="Phobius"/>
    </source>
</evidence>
<feature type="signal peptide" evidence="2">
    <location>
        <begin position="1"/>
        <end position="15"/>
    </location>
</feature>
<keyword evidence="4" id="KW-1185">Reference proteome</keyword>
<keyword evidence="1" id="KW-1133">Transmembrane helix</keyword>
<dbReference type="InParanoid" id="G8YMR2"/>
<dbReference type="InterPro" id="IPR013901">
    <property type="entry name" value="Anthrone_oxy"/>
</dbReference>
<dbReference type="Pfam" id="PF08592">
    <property type="entry name" value="Anthrone_oxy"/>
    <property type="match status" value="1"/>
</dbReference>
<evidence type="ECO:0000313" key="4">
    <source>
        <dbReference type="Proteomes" id="UP000005222"/>
    </source>
</evidence>
<dbReference type="HOGENOM" id="CLU_1611407_0_0_1"/>
<feature type="transmembrane region" description="Helical" evidence="1">
    <location>
        <begin position="12"/>
        <end position="32"/>
    </location>
</feature>
<evidence type="ECO:0000256" key="2">
    <source>
        <dbReference type="SAM" id="SignalP"/>
    </source>
</evidence>
<feature type="chain" id="PRO_5012677801" evidence="2">
    <location>
        <begin position="16"/>
        <end position="165"/>
    </location>
</feature>
<organism evidence="3 4">
    <name type="scientific">Pichia sorbitophila (strain ATCC MYA-4447 / BCRC 22081 / CBS 7064 / NBRC 10061 / NRRL Y-12695)</name>
    <name type="common">Hybrid yeast</name>
    <dbReference type="NCBI Taxonomy" id="559304"/>
    <lineage>
        <taxon>Eukaryota</taxon>
        <taxon>Fungi</taxon>
        <taxon>Dikarya</taxon>
        <taxon>Ascomycota</taxon>
        <taxon>Saccharomycotina</taxon>
        <taxon>Pichiomycetes</taxon>
        <taxon>Debaryomycetaceae</taxon>
        <taxon>Millerozyma</taxon>
    </lineage>
</organism>
<name>G8YMR2_PICSO</name>
<keyword evidence="1" id="KW-0472">Membrane</keyword>
<feature type="transmembrane region" description="Helical" evidence="1">
    <location>
        <begin position="53"/>
        <end position="73"/>
    </location>
</feature>
<gene>
    <name evidence="3" type="primary">Piso0_001281</name>
    <name evidence="3" type="ORF">GNLVRS01_PISO0E01654g</name>
</gene>
<keyword evidence="2" id="KW-0732">Signal</keyword>
<proteinExistence type="predicted"/>
<accession>G8YMR2</accession>
<dbReference type="OMA" id="NIVWHFL"/>
<dbReference type="AlphaFoldDB" id="G8YMR2"/>
<evidence type="ECO:0000313" key="3">
    <source>
        <dbReference type="EMBL" id="CCE79230.1"/>
    </source>
</evidence>
<sequence>MVLSILNLVGLSAQGLFIGGNVVVSSVTIPSISEGYIAPETKAKIFLSLYDRASKIMIAASSISFLAFGSQAFKGGLKETLTSSYFATAALSIAPIPLTLFFIFPVIDKIHAFVQPESAGKVAVNEDIDNLISTWNKLSIVRASVFSLGLVNIVWHFLGSNIKWT</sequence>
<feature type="transmembrane region" description="Helical" evidence="1">
    <location>
        <begin position="85"/>
        <end position="107"/>
    </location>
</feature>
<protein>
    <submittedName>
        <fullName evidence="3">Piso0_001281 protein</fullName>
    </submittedName>
</protein>
<reference evidence="3 4" key="1">
    <citation type="journal article" date="2012" name="G3 (Bethesda)">
        <title>Pichia sorbitophila, an interspecies yeast hybrid reveals early steps of genome resolution following polyploidization.</title>
        <authorList>
            <person name="Leh Louis V."/>
            <person name="Despons L."/>
            <person name="Friedrich A."/>
            <person name="Martin T."/>
            <person name="Durrens P."/>
            <person name="Casaregola S."/>
            <person name="Neuveglise C."/>
            <person name="Fairhead C."/>
            <person name="Marck C."/>
            <person name="Cruz J.A."/>
            <person name="Straub M.L."/>
            <person name="Kugler V."/>
            <person name="Sacerdot C."/>
            <person name="Uzunov Z."/>
            <person name="Thierry A."/>
            <person name="Weiss S."/>
            <person name="Bleykasten C."/>
            <person name="De Montigny J."/>
            <person name="Jacques N."/>
            <person name="Jung P."/>
            <person name="Lemaire M."/>
            <person name="Mallet S."/>
            <person name="Morel G."/>
            <person name="Richard G.F."/>
            <person name="Sarkar A."/>
            <person name="Savel G."/>
            <person name="Schacherer J."/>
            <person name="Seret M.L."/>
            <person name="Talla E."/>
            <person name="Samson G."/>
            <person name="Jubin C."/>
            <person name="Poulain J."/>
            <person name="Vacherie B."/>
            <person name="Barbe V."/>
            <person name="Pelletier E."/>
            <person name="Sherman D.J."/>
            <person name="Westhof E."/>
            <person name="Weissenbach J."/>
            <person name="Baret P.V."/>
            <person name="Wincker P."/>
            <person name="Gaillardin C."/>
            <person name="Dujon B."/>
            <person name="Souciet J.L."/>
        </authorList>
    </citation>
    <scope>NUCLEOTIDE SEQUENCE [LARGE SCALE GENOMIC DNA]</scope>
    <source>
        <strain evidence="4">ATCC MYA-4447 / BCRC 22081 / CBS 7064 / NBRC 10061 / NRRL Y-12695</strain>
    </source>
</reference>
<keyword evidence="1" id="KW-0812">Transmembrane</keyword>
<dbReference type="Proteomes" id="UP000005222">
    <property type="component" value="Chromosome E"/>
</dbReference>
<feature type="transmembrane region" description="Helical" evidence="1">
    <location>
        <begin position="140"/>
        <end position="158"/>
    </location>
</feature>
<dbReference type="EMBL" id="FO082055">
    <property type="protein sequence ID" value="CCE79230.1"/>
    <property type="molecule type" value="Genomic_DNA"/>
</dbReference>